<reference evidence="2 3" key="1">
    <citation type="journal article" date="2010" name="Proc. Natl. Acad. Sci. U.S.A.">
        <title>Insights into evolution of multicellular fungi from the assembled chromosomes of the mushroom Coprinopsis cinerea (Coprinus cinereus).</title>
        <authorList>
            <person name="Stajich J.E."/>
            <person name="Wilke S.K."/>
            <person name="Ahren D."/>
            <person name="Au C.H."/>
            <person name="Birren B.W."/>
            <person name="Borodovsky M."/>
            <person name="Burns C."/>
            <person name="Canback B."/>
            <person name="Casselton L.A."/>
            <person name="Cheng C.K."/>
            <person name="Deng J."/>
            <person name="Dietrich F.S."/>
            <person name="Fargo D.C."/>
            <person name="Farman M.L."/>
            <person name="Gathman A.C."/>
            <person name="Goldberg J."/>
            <person name="Guigo R."/>
            <person name="Hoegger P.J."/>
            <person name="Hooker J.B."/>
            <person name="Huggins A."/>
            <person name="James T.Y."/>
            <person name="Kamada T."/>
            <person name="Kilaru S."/>
            <person name="Kodira C."/>
            <person name="Kues U."/>
            <person name="Kupfer D."/>
            <person name="Kwan H.S."/>
            <person name="Lomsadze A."/>
            <person name="Li W."/>
            <person name="Lilly W.W."/>
            <person name="Ma L.J."/>
            <person name="Mackey A.J."/>
            <person name="Manning G."/>
            <person name="Martin F."/>
            <person name="Muraguchi H."/>
            <person name="Natvig D.O."/>
            <person name="Palmerini H."/>
            <person name="Ramesh M.A."/>
            <person name="Rehmeyer C.J."/>
            <person name="Roe B.A."/>
            <person name="Shenoy N."/>
            <person name="Stanke M."/>
            <person name="Ter-Hovhannisyan V."/>
            <person name="Tunlid A."/>
            <person name="Velagapudi R."/>
            <person name="Vision T.J."/>
            <person name="Zeng Q."/>
            <person name="Zolan M.E."/>
            <person name="Pukkila P.J."/>
        </authorList>
    </citation>
    <scope>NUCLEOTIDE SEQUENCE [LARGE SCALE GENOMIC DNA]</scope>
    <source>
        <strain evidence="3">Okayama-7 / 130 / ATCC MYA-4618 / FGSC 9003</strain>
    </source>
</reference>
<dbReference type="AlphaFoldDB" id="A8P7C6"/>
<gene>
    <name evidence="2" type="ORF">CC1G_08199</name>
</gene>
<organism evidence="2 3">
    <name type="scientific">Coprinopsis cinerea (strain Okayama-7 / 130 / ATCC MYA-4618 / FGSC 9003)</name>
    <name type="common">Inky cap fungus</name>
    <name type="synonym">Hormographiella aspergillata</name>
    <dbReference type="NCBI Taxonomy" id="240176"/>
    <lineage>
        <taxon>Eukaryota</taxon>
        <taxon>Fungi</taxon>
        <taxon>Dikarya</taxon>
        <taxon>Basidiomycota</taxon>
        <taxon>Agaricomycotina</taxon>
        <taxon>Agaricomycetes</taxon>
        <taxon>Agaricomycetidae</taxon>
        <taxon>Agaricales</taxon>
        <taxon>Agaricineae</taxon>
        <taxon>Psathyrellaceae</taxon>
        <taxon>Coprinopsis</taxon>
    </lineage>
</organism>
<name>A8P7C6_COPC7</name>
<comment type="caution">
    <text evidence="2">The sequence shown here is derived from an EMBL/GenBank/DDBJ whole genome shotgun (WGS) entry which is preliminary data.</text>
</comment>
<sequence length="329" mass="36340">MGFLYPDNENRARRLQQLIDSMVNMQTDIKHVAEEMDKLDKRMRPTIDKLLHDNHMNGIDDLIKKAMEKMTPEEKKQFEAMIAAAKKFDTGIDITYFIGGLLFLPEGLVLSGKLVLAVGKYIGKLAIVLGVAKFFRIAAGGAEAASAAAAAASQLEKAAMEAEAITKEAGLGAEAGAEVAEASRIFARVSKFVKILGIVGFVLTIVVFVIEAIEGAQQRARFIEAIQNAQPSRLCIARYKREAMSIQQNMTTMSTYLDALTDGEQEAANYMSKKIIKNIQEQVSQINWNDLEIELERQDRQAGSYYGGDDLSTVDVIDKATKLHDEENK</sequence>
<dbReference type="VEuPathDB" id="FungiDB:CC1G_08199"/>
<keyword evidence="3" id="KW-1185">Reference proteome</keyword>
<keyword evidence="1" id="KW-0812">Transmembrane</keyword>
<dbReference type="EMBL" id="AACS02000005">
    <property type="protein sequence ID" value="EAU82448.2"/>
    <property type="molecule type" value="Genomic_DNA"/>
</dbReference>
<feature type="transmembrane region" description="Helical" evidence="1">
    <location>
        <begin position="192"/>
        <end position="213"/>
    </location>
</feature>
<evidence type="ECO:0000313" key="2">
    <source>
        <dbReference type="EMBL" id="EAU82448.2"/>
    </source>
</evidence>
<keyword evidence="1" id="KW-0472">Membrane</keyword>
<evidence type="ECO:0000256" key="1">
    <source>
        <dbReference type="SAM" id="Phobius"/>
    </source>
</evidence>
<dbReference type="GeneID" id="6015944"/>
<dbReference type="Proteomes" id="UP000001861">
    <property type="component" value="Unassembled WGS sequence"/>
</dbReference>
<dbReference type="OMA" id="EGIHETQ"/>
<dbReference type="RefSeq" id="XP_001839332.2">
    <property type="nucleotide sequence ID" value="XM_001839280.2"/>
</dbReference>
<evidence type="ECO:0000313" key="3">
    <source>
        <dbReference type="Proteomes" id="UP000001861"/>
    </source>
</evidence>
<dbReference type="HOGENOM" id="CLU_869228_0_0_1"/>
<proteinExistence type="predicted"/>
<dbReference type="OrthoDB" id="2793508at2759"/>
<keyword evidence="1" id="KW-1133">Transmembrane helix</keyword>
<dbReference type="KEGG" id="cci:CC1G_08199"/>
<protein>
    <submittedName>
        <fullName evidence="2">Uncharacterized protein</fullName>
    </submittedName>
</protein>
<dbReference type="InParanoid" id="A8P7C6"/>
<accession>A8P7C6</accession>
<dbReference type="eggNOG" id="ENOG502SS4X">
    <property type="taxonomic scope" value="Eukaryota"/>
</dbReference>